<evidence type="ECO:0000256" key="1">
    <source>
        <dbReference type="SAM" id="MobiDB-lite"/>
    </source>
</evidence>
<protein>
    <submittedName>
        <fullName evidence="2">Uncharacterized protein</fullName>
    </submittedName>
</protein>
<dbReference type="Proteomes" id="UP000215506">
    <property type="component" value="Unassembled WGS sequence"/>
</dbReference>
<dbReference type="EMBL" id="NGAF01000027">
    <property type="protein sequence ID" value="OXR40757.1"/>
    <property type="molecule type" value="Genomic_DNA"/>
</dbReference>
<comment type="caution">
    <text evidence="2">The sequence shown here is derived from an EMBL/GenBank/DDBJ whole genome shotgun (WGS) entry which is preliminary data.</text>
</comment>
<feature type="region of interest" description="Disordered" evidence="1">
    <location>
        <begin position="1"/>
        <end position="112"/>
    </location>
</feature>
<name>A0A231GVU8_9NOCA</name>
<evidence type="ECO:0000313" key="2">
    <source>
        <dbReference type="EMBL" id="OXR40757.1"/>
    </source>
</evidence>
<accession>A0A231GVU8</accession>
<proteinExistence type="predicted"/>
<gene>
    <name evidence="2" type="ORF">B7C42_07181</name>
</gene>
<feature type="compositionally biased region" description="Basic and acidic residues" evidence="1">
    <location>
        <begin position="84"/>
        <end position="98"/>
    </location>
</feature>
<dbReference type="AlphaFoldDB" id="A0A231GVU8"/>
<evidence type="ECO:0000313" key="3">
    <source>
        <dbReference type="Proteomes" id="UP000215506"/>
    </source>
</evidence>
<reference evidence="2 3" key="1">
    <citation type="submission" date="2017-07" db="EMBL/GenBank/DDBJ databases">
        <title>First draft Genome Sequence of Nocardia cerradoensis isolated from human infection.</title>
        <authorList>
            <person name="Carrasco G."/>
        </authorList>
    </citation>
    <scope>NUCLEOTIDE SEQUENCE [LARGE SCALE GENOMIC DNA]</scope>
    <source>
        <strain evidence="2 3">CNM20130759</strain>
    </source>
</reference>
<organism evidence="2 3">
    <name type="scientific">Nocardia cerradoensis</name>
    <dbReference type="NCBI Taxonomy" id="85688"/>
    <lineage>
        <taxon>Bacteria</taxon>
        <taxon>Bacillati</taxon>
        <taxon>Actinomycetota</taxon>
        <taxon>Actinomycetes</taxon>
        <taxon>Mycobacteriales</taxon>
        <taxon>Nocardiaceae</taxon>
        <taxon>Nocardia</taxon>
    </lineage>
</organism>
<keyword evidence="3" id="KW-1185">Reference proteome</keyword>
<sequence length="112" mass="11898">MRSELQRETGSWPVDSSTAWHGPAVADTGPVVADEGPASVHAGSADQDASVVDLDELRRKRAGERAPAAGIRRIAKPRRIGKGPGDRSGSESDDRNPDEAPSTDGYTGRHRK</sequence>